<keyword evidence="1" id="KW-1133">Transmembrane helix</keyword>
<dbReference type="Proteomes" id="UP001211866">
    <property type="component" value="Chromosome"/>
</dbReference>
<organism evidence="2 4">
    <name type="scientific">Alcaligenes faecalis</name>
    <dbReference type="NCBI Taxonomy" id="511"/>
    <lineage>
        <taxon>Bacteria</taxon>
        <taxon>Pseudomonadati</taxon>
        <taxon>Pseudomonadota</taxon>
        <taxon>Betaproteobacteria</taxon>
        <taxon>Burkholderiales</taxon>
        <taxon>Alcaligenaceae</taxon>
        <taxon>Alcaligenes</taxon>
    </lineage>
</organism>
<evidence type="ECO:0000256" key="1">
    <source>
        <dbReference type="SAM" id="Phobius"/>
    </source>
</evidence>
<dbReference type="PANTHER" id="PTHR30199">
    <property type="entry name" value="MFS FAMILY TRANSPORTER, PREDICTED SUBSTRATE BENZOATE"/>
    <property type="match status" value="1"/>
</dbReference>
<proteinExistence type="predicted"/>
<evidence type="ECO:0000313" key="2">
    <source>
        <dbReference type="EMBL" id="PWE15771.1"/>
    </source>
</evidence>
<sequence length="400" mass="42429">MSSTHLSRPGYLQRLLSWFQISHMSAGLIAVLVGYTSSAAIVFQAAQAAGANTAELGSWMWSLGIGLGLLSAGLSLRYKIPILTAWSTPGAALLATGLVGLPMSQAVGIFLFSSLLTTICGLSGSFQKLMQYMPRSIAGAMLGGILLRFGLDLFGAMQTQWLLCLSMFIVFLVVRQWSPRYAVPLALVAGVTIAAMQGLLKMEILSWTPATPVLVWPEFSWTALIGVGIPFFIVTMSSQNIPGVAVLKAHNYDAPNSTVISWTGIVGLIFGPFGGYAYNLAAISAALCMTPEVDADPRQRYRASVWAGIFYFAAGIFGATVVSLFAAFPTELIAAIAGLALLGTIGNSIHMALEAPDTRDAALVTFLTTASGMSLLNIGSAFWGLVFGMAMYLIQKRKVS</sequence>
<feature type="transmembrane region" description="Helical" evidence="1">
    <location>
        <begin position="132"/>
        <end position="151"/>
    </location>
</feature>
<feature type="transmembrane region" description="Helical" evidence="1">
    <location>
        <begin position="107"/>
        <end position="125"/>
    </location>
</feature>
<reference evidence="2 4" key="2">
    <citation type="submission" date="2018-05" db="EMBL/GenBank/DDBJ databases">
        <authorList>
            <person name="Lanie J.A."/>
            <person name="Ng W.-L."/>
            <person name="Kazmierczak K.M."/>
            <person name="Andrzejewski T.M."/>
            <person name="Davidsen T.M."/>
            <person name="Wayne K.J."/>
            <person name="Tettelin H."/>
            <person name="Glass J.I."/>
            <person name="Rusch D."/>
            <person name="Podicherti R."/>
            <person name="Tsui H.-C.T."/>
            <person name="Winkler M.E."/>
        </authorList>
    </citation>
    <scope>NUCLEOTIDE SEQUENCE [LARGE SCALE GENOMIC DNA]</scope>
    <source>
        <strain evidence="2 4">YBY</strain>
    </source>
</reference>
<dbReference type="RefSeq" id="WP_052159431.1">
    <property type="nucleotide sequence ID" value="NZ_CAXOJJ010000056.1"/>
</dbReference>
<reference evidence="2 4" key="1">
    <citation type="submission" date="2018-05" db="EMBL/GenBank/DDBJ databases">
        <title>Genome Sequence of an Efficient Indole-Degrading Bacterium, Alcaligenes sp.YBY.</title>
        <authorList>
            <person name="Yang B."/>
        </authorList>
    </citation>
    <scope>NUCLEOTIDE SEQUENCE [LARGE SCALE GENOMIC DNA]</scope>
    <source>
        <strain evidence="2 4">YBY</strain>
    </source>
</reference>
<accession>A0A2U2BP30</accession>
<dbReference type="EMBL" id="CP096916">
    <property type="protein sequence ID" value="WBM36707.1"/>
    <property type="molecule type" value="Genomic_DNA"/>
</dbReference>
<feature type="transmembrane region" description="Helical" evidence="1">
    <location>
        <begin position="83"/>
        <end position="101"/>
    </location>
</feature>
<feature type="transmembrane region" description="Helical" evidence="1">
    <location>
        <begin position="157"/>
        <end position="174"/>
    </location>
</feature>
<feature type="transmembrane region" description="Helical" evidence="1">
    <location>
        <begin position="373"/>
        <end position="394"/>
    </location>
</feature>
<keyword evidence="1" id="KW-0812">Transmembrane</keyword>
<dbReference type="EMBL" id="QEXO01000001">
    <property type="protein sequence ID" value="PWE15771.1"/>
    <property type="molecule type" value="Genomic_DNA"/>
</dbReference>
<evidence type="ECO:0000313" key="3">
    <source>
        <dbReference type="EMBL" id="WBM36707.1"/>
    </source>
</evidence>
<feature type="transmembrane region" description="Helical" evidence="1">
    <location>
        <begin position="181"/>
        <end position="199"/>
    </location>
</feature>
<evidence type="ECO:0000313" key="4">
    <source>
        <dbReference type="Proteomes" id="UP000245216"/>
    </source>
</evidence>
<feature type="transmembrane region" description="Helical" evidence="1">
    <location>
        <begin position="219"/>
        <end position="238"/>
    </location>
</feature>
<dbReference type="NCBIfam" id="TIGR00843">
    <property type="entry name" value="benE"/>
    <property type="match status" value="1"/>
</dbReference>
<feature type="transmembrane region" description="Helical" evidence="1">
    <location>
        <begin position="332"/>
        <end position="353"/>
    </location>
</feature>
<dbReference type="GO" id="GO:0005886">
    <property type="term" value="C:plasma membrane"/>
    <property type="evidence" value="ECO:0007669"/>
    <property type="project" value="TreeGrafter"/>
</dbReference>
<dbReference type="GO" id="GO:0042925">
    <property type="term" value="F:benzoate transmembrane transporter activity"/>
    <property type="evidence" value="ECO:0007669"/>
    <property type="project" value="InterPro"/>
</dbReference>
<protein>
    <submittedName>
        <fullName evidence="3">Benzoate/H(+) symporter BenE family transporter</fullName>
    </submittedName>
</protein>
<keyword evidence="1" id="KW-0472">Membrane</keyword>
<dbReference type="PANTHER" id="PTHR30199:SF0">
    <property type="entry name" value="INNER MEMBRANE PROTEIN YDCO"/>
    <property type="match status" value="1"/>
</dbReference>
<dbReference type="Pfam" id="PF03594">
    <property type="entry name" value="BenE"/>
    <property type="match status" value="1"/>
</dbReference>
<evidence type="ECO:0000313" key="5">
    <source>
        <dbReference type="Proteomes" id="UP001211866"/>
    </source>
</evidence>
<dbReference type="InterPro" id="IPR004711">
    <property type="entry name" value="Benzoate_Transporter"/>
</dbReference>
<feature type="transmembrane region" description="Helical" evidence="1">
    <location>
        <begin position="21"/>
        <end position="46"/>
    </location>
</feature>
<dbReference type="STRING" id="511.UZ73_01800"/>
<dbReference type="AlphaFoldDB" id="A0A2U2BP30"/>
<dbReference type="GeneID" id="96773801"/>
<name>A0A2U2BP30_ALCFA</name>
<feature type="transmembrane region" description="Helical" evidence="1">
    <location>
        <begin position="58"/>
        <end position="76"/>
    </location>
</feature>
<gene>
    <name evidence="2" type="ORF">DF183_03305</name>
    <name evidence="3" type="ORF">M2J83_12895</name>
</gene>
<feature type="transmembrane region" description="Helical" evidence="1">
    <location>
        <begin position="259"/>
        <end position="283"/>
    </location>
</feature>
<dbReference type="Proteomes" id="UP000245216">
    <property type="component" value="Unassembled WGS sequence"/>
</dbReference>
<keyword evidence="5" id="KW-1185">Reference proteome</keyword>
<reference evidence="3 5" key="3">
    <citation type="submission" date="2022-05" db="EMBL/GenBank/DDBJ databases">
        <title>Complete sequence of strain NY11312.</title>
        <authorList>
            <person name="Zhou D."/>
        </authorList>
    </citation>
    <scope>NUCLEOTIDE SEQUENCE [LARGE SCALE GENOMIC DNA]</scope>
    <source>
        <strain evidence="3 5">NY11312</strain>
    </source>
</reference>
<feature type="transmembrane region" description="Helical" evidence="1">
    <location>
        <begin position="303"/>
        <end position="325"/>
    </location>
</feature>